<dbReference type="SMART" id="SM00195">
    <property type="entry name" value="DSPc"/>
    <property type="match status" value="1"/>
</dbReference>
<dbReference type="PROSITE" id="PS50054">
    <property type="entry name" value="TYR_PHOSPHATASE_DUAL"/>
    <property type="match status" value="1"/>
</dbReference>
<dbReference type="KEGG" id="dvn:HQ394_02685"/>
<keyword evidence="5" id="KW-1185">Reference proteome</keyword>
<dbReference type="EMBL" id="CP053923">
    <property type="protein sequence ID" value="QNT68465.1"/>
    <property type="molecule type" value="Genomic_DNA"/>
</dbReference>
<gene>
    <name evidence="4" type="ORF">HQ394_02685</name>
</gene>
<dbReference type="InterPro" id="IPR020422">
    <property type="entry name" value="TYR_PHOSPHATASE_DUAL_dom"/>
</dbReference>
<dbReference type="Pfam" id="PF00782">
    <property type="entry name" value="DSPc"/>
    <property type="match status" value="1"/>
</dbReference>
<dbReference type="Proteomes" id="UP000516369">
    <property type="component" value="Chromosome"/>
</dbReference>
<reference evidence="4 5" key="1">
    <citation type="submission" date="2020-05" db="EMBL/GenBank/DDBJ databases">
        <title>Complete closed genome sequence of Defluviicoccus vanus.</title>
        <authorList>
            <person name="Bessarab I."/>
            <person name="Arumugam K."/>
            <person name="Maszenan A.M."/>
            <person name="Seviour R.J."/>
            <person name="Williams R.B."/>
        </authorList>
    </citation>
    <scope>NUCLEOTIDE SEQUENCE [LARGE SCALE GENOMIC DNA]</scope>
    <source>
        <strain evidence="4 5">Ben 114</strain>
    </source>
</reference>
<evidence type="ECO:0000259" key="3">
    <source>
        <dbReference type="PROSITE" id="PS50056"/>
    </source>
</evidence>
<dbReference type="RefSeq" id="WP_190261902.1">
    <property type="nucleotide sequence ID" value="NZ_CP053923.1"/>
</dbReference>
<dbReference type="GO" id="GO:0019203">
    <property type="term" value="F:carbohydrate phosphatase activity"/>
    <property type="evidence" value="ECO:0007669"/>
    <property type="project" value="TreeGrafter"/>
</dbReference>
<evidence type="ECO:0000313" key="4">
    <source>
        <dbReference type="EMBL" id="QNT68465.1"/>
    </source>
</evidence>
<dbReference type="InterPro" id="IPR000340">
    <property type="entry name" value="Dual-sp_phosphatase_cat-dom"/>
</dbReference>
<dbReference type="PANTHER" id="PTHR46642">
    <property type="entry name" value="DUAL SPECIFICITY PHOSPHATASE, SUBGROUP, CATALYTIC DOMAIN"/>
    <property type="match status" value="1"/>
</dbReference>
<name>A0A7H1MYC9_9PROT</name>
<evidence type="ECO:0000259" key="2">
    <source>
        <dbReference type="PROSITE" id="PS50054"/>
    </source>
</evidence>
<dbReference type="Gene3D" id="3.90.190.10">
    <property type="entry name" value="Protein tyrosine phosphatase superfamily"/>
    <property type="match status" value="1"/>
</dbReference>
<dbReference type="AlphaFoldDB" id="A0A7H1MYC9"/>
<feature type="domain" description="Tyrosine specific protein phosphatases" evidence="3">
    <location>
        <begin position="85"/>
        <end position="153"/>
    </location>
</feature>
<evidence type="ECO:0000256" key="1">
    <source>
        <dbReference type="SAM" id="MobiDB-lite"/>
    </source>
</evidence>
<accession>A0A7H1MYC9</accession>
<proteinExistence type="predicted"/>
<dbReference type="GO" id="GO:0005983">
    <property type="term" value="P:starch catabolic process"/>
    <property type="evidence" value="ECO:0007669"/>
    <property type="project" value="TreeGrafter"/>
</dbReference>
<dbReference type="PANTHER" id="PTHR46642:SF8">
    <property type="entry name" value="DUAL SPECIFICITY PROTEIN PHOSPHATASE FAMILY PROTEIN"/>
    <property type="match status" value="1"/>
</dbReference>
<dbReference type="InterPro" id="IPR000387">
    <property type="entry name" value="Tyr_Pase_dom"/>
</dbReference>
<sequence length="247" mass="28035">MWASWTLNWDEIREDIVIGSCPMTTADIDRIVAELEVTAMLSLQSDECRTHFQLDYDALRAHGKKHRLTMVNTPMLDFDPPDQRRHLAEAVRSLHELLAAGHRVYVHCTAGVNRAPLVVLGYMTFVEMQSPDLALAVLKEARPGADPSMEAYYGCRDDLTDILHDHILVRAYYLAEGSPRQDTASNWFEAERDVLRGAFVNARFFHAAAWIHIVKPGQSLRSRNRCSTELEQEHRSSGVVNNRLHAS</sequence>
<dbReference type="GO" id="GO:2001070">
    <property type="term" value="F:starch binding"/>
    <property type="evidence" value="ECO:0007669"/>
    <property type="project" value="TreeGrafter"/>
</dbReference>
<dbReference type="SUPFAM" id="SSF52799">
    <property type="entry name" value="(Phosphotyrosine protein) phosphatases II"/>
    <property type="match status" value="1"/>
</dbReference>
<feature type="region of interest" description="Disordered" evidence="1">
    <location>
        <begin position="228"/>
        <end position="247"/>
    </location>
</feature>
<organism evidence="4 5">
    <name type="scientific">Defluviicoccus vanus</name>
    <dbReference type="NCBI Taxonomy" id="111831"/>
    <lineage>
        <taxon>Bacteria</taxon>
        <taxon>Pseudomonadati</taxon>
        <taxon>Pseudomonadota</taxon>
        <taxon>Alphaproteobacteria</taxon>
        <taxon>Rhodospirillales</taxon>
        <taxon>Rhodospirillaceae</taxon>
        <taxon>Defluviicoccus</taxon>
    </lineage>
</organism>
<dbReference type="InterPro" id="IPR052832">
    <property type="entry name" value="Starch-Glucan_Phosphatase"/>
</dbReference>
<evidence type="ECO:0000313" key="5">
    <source>
        <dbReference type="Proteomes" id="UP000516369"/>
    </source>
</evidence>
<dbReference type="InterPro" id="IPR029021">
    <property type="entry name" value="Prot-tyrosine_phosphatase-like"/>
</dbReference>
<feature type="domain" description="Tyrosine-protein phosphatase" evidence="2">
    <location>
        <begin position="8"/>
        <end position="165"/>
    </location>
</feature>
<dbReference type="PROSITE" id="PS50056">
    <property type="entry name" value="TYR_PHOSPHATASE_2"/>
    <property type="match status" value="1"/>
</dbReference>
<protein>
    <submittedName>
        <fullName evidence="4">Dual specificity protein phosphatase family protein</fullName>
    </submittedName>
</protein>